<feature type="non-terminal residue" evidence="1">
    <location>
        <position position="1"/>
    </location>
</feature>
<name>A0AAD7ZGI4_DIPPU</name>
<reference evidence="1" key="2">
    <citation type="submission" date="2023-05" db="EMBL/GenBank/DDBJ databases">
        <authorList>
            <person name="Fouks B."/>
        </authorList>
    </citation>
    <scope>NUCLEOTIDE SEQUENCE</scope>
    <source>
        <strain evidence="1">Stay&amp;Tobe</strain>
        <tissue evidence="1">Testes</tissue>
    </source>
</reference>
<reference evidence="1" key="1">
    <citation type="journal article" date="2023" name="IScience">
        <title>Live-bearing cockroach genome reveals convergent evolutionary mechanisms linked to viviparity in insects and beyond.</title>
        <authorList>
            <person name="Fouks B."/>
            <person name="Harrison M.C."/>
            <person name="Mikhailova A.A."/>
            <person name="Marchal E."/>
            <person name="English S."/>
            <person name="Carruthers M."/>
            <person name="Jennings E.C."/>
            <person name="Chiamaka E.L."/>
            <person name="Frigard R.A."/>
            <person name="Pippel M."/>
            <person name="Attardo G.M."/>
            <person name="Benoit J.B."/>
            <person name="Bornberg-Bauer E."/>
            <person name="Tobe S.S."/>
        </authorList>
    </citation>
    <scope>NUCLEOTIDE SEQUENCE</scope>
    <source>
        <strain evidence="1">Stay&amp;Tobe</strain>
    </source>
</reference>
<dbReference type="GO" id="GO:0060271">
    <property type="term" value="P:cilium assembly"/>
    <property type="evidence" value="ECO:0007669"/>
    <property type="project" value="TreeGrafter"/>
</dbReference>
<dbReference type="GO" id="GO:0005929">
    <property type="term" value="C:cilium"/>
    <property type="evidence" value="ECO:0007669"/>
    <property type="project" value="TreeGrafter"/>
</dbReference>
<dbReference type="Proteomes" id="UP001233999">
    <property type="component" value="Unassembled WGS sequence"/>
</dbReference>
<accession>A0AAD7ZGI4</accession>
<feature type="non-terminal residue" evidence="1">
    <location>
        <position position="159"/>
    </location>
</feature>
<dbReference type="PANTHER" id="PTHR45912:SF3">
    <property type="entry name" value="CILIA- AND FLAGELLA-ASSOCIATED PROTEIN 47"/>
    <property type="match status" value="1"/>
</dbReference>
<evidence type="ECO:0000313" key="2">
    <source>
        <dbReference type="Proteomes" id="UP001233999"/>
    </source>
</evidence>
<dbReference type="PANTHER" id="PTHR45912">
    <property type="entry name" value="CILIA- AND FLAGELLA-ASSOCIATED PROTEIN 47"/>
    <property type="match status" value="1"/>
</dbReference>
<dbReference type="EMBL" id="JASPKZ010008371">
    <property type="protein sequence ID" value="KAJ9579877.1"/>
    <property type="molecule type" value="Genomic_DNA"/>
</dbReference>
<evidence type="ECO:0000313" key="1">
    <source>
        <dbReference type="EMBL" id="KAJ9579877.1"/>
    </source>
</evidence>
<organism evidence="1 2">
    <name type="scientific">Diploptera punctata</name>
    <name type="common">Pacific beetle cockroach</name>
    <dbReference type="NCBI Taxonomy" id="6984"/>
    <lineage>
        <taxon>Eukaryota</taxon>
        <taxon>Metazoa</taxon>
        <taxon>Ecdysozoa</taxon>
        <taxon>Arthropoda</taxon>
        <taxon>Hexapoda</taxon>
        <taxon>Insecta</taxon>
        <taxon>Pterygota</taxon>
        <taxon>Neoptera</taxon>
        <taxon>Polyneoptera</taxon>
        <taxon>Dictyoptera</taxon>
        <taxon>Blattodea</taxon>
        <taxon>Blaberoidea</taxon>
        <taxon>Blaberidae</taxon>
        <taxon>Diplopterinae</taxon>
        <taxon>Diploptera</taxon>
    </lineage>
</organism>
<comment type="caution">
    <text evidence="1">The sequence shown here is derived from an EMBL/GenBank/DDBJ whole genome shotgun (WGS) entry which is preliminary data.</text>
</comment>
<gene>
    <name evidence="1" type="ORF">L9F63_004479</name>
</gene>
<proteinExistence type="predicted"/>
<keyword evidence="2" id="KW-1185">Reference proteome</keyword>
<dbReference type="AlphaFoldDB" id="A0AAD7ZGI4"/>
<sequence>IFFPPIPLGIESVRIIRLIVSNYRTIHKINVNFISDTMDVKTIAEKLHVVFQHGNVIHPNEPPKIIPVKLTFKSFVADSFTTIIRFFDNHGAECKIKVTASADNCTLSTYTFLKAISTSYELKNISEMSMELATSFEQDDIFSYKSGRDEFASIAESPE</sequence>
<protein>
    <submittedName>
        <fullName evidence="1">Uncharacterized protein</fullName>
    </submittedName>
</protein>